<dbReference type="GeneTree" id="ENSGT00940000177312"/>
<proteinExistence type="predicted"/>
<protein>
    <submittedName>
        <fullName evidence="1">Uncharacterized protein</fullName>
    </submittedName>
</protein>
<reference evidence="1" key="2">
    <citation type="submission" date="2025-09" db="UniProtKB">
        <authorList>
            <consortium name="Ensembl"/>
        </authorList>
    </citation>
    <scope>IDENTIFICATION</scope>
</reference>
<accession>A0A8C2WHV5</accession>
<keyword evidence="2" id="KW-1185">Reference proteome</keyword>
<evidence type="ECO:0000313" key="2">
    <source>
        <dbReference type="Proteomes" id="UP000694565"/>
    </source>
</evidence>
<evidence type="ECO:0000313" key="1">
    <source>
        <dbReference type="Ensembl" id="ENSCLMP00005002869.1"/>
    </source>
</evidence>
<dbReference type="Proteomes" id="UP000694565">
    <property type="component" value="Unplaced"/>
</dbReference>
<organism evidence="1 2">
    <name type="scientific">Cyclopterus lumpus</name>
    <name type="common">Lumpsucker</name>
    <dbReference type="NCBI Taxonomy" id="8103"/>
    <lineage>
        <taxon>Eukaryota</taxon>
        <taxon>Metazoa</taxon>
        <taxon>Chordata</taxon>
        <taxon>Craniata</taxon>
        <taxon>Vertebrata</taxon>
        <taxon>Euteleostomi</taxon>
        <taxon>Actinopterygii</taxon>
        <taxon>Neopterygii</taxon>
        <taxon>Teleostei</taxon>
        <taxon>Neoteleostei</taxon>
        <taxon>Acanthomorphata</taxon>
        <taxon>Eupercaria</taxon>
        <taxon>Perciformes</taxon>
        <taxon>Cottioidei</taxon>
        <taxon>Cottales</taxon>
        <taxon>Cyclopteridae</taxon>
        <taxon>Cyclopterus</taxon>
    </lineage>
</organism>
<sequence>ISSTFILISDVPEFGGVPPSTAVNMSCICGFFSRSRAFCSTNSGDKLSPRLCVDRLKYSLYVFILFIPTSAS</sequence>
<dbReference type="AlphaFoldDB" id="A0A8C2WHV5"/>
<dbReference type="Ensembl" id="ENSCLMT00005003170.1">
    <property type="protein sequence ID" value="ENSCLMP00005002869.1"/>
    <property type="gene ID" value="ENSCLMG00005001663.1"/>
</dbReference>
<reference evidence="1" key="1">
    <citation type="submission" date="2025-08" db="UniProtKB">
        <authorList>
            <consortium name="Ensembl"/>
        </authorList>
    </citation>
    <scope>IDENTIFICATION</scope>
</reference>
<name>A0A8C2WHV5_CYCLU</name>